<dbReference type="EMBL" id="LT796703">
    <property type="protein sequence ID" value="SJX74206.1"/>
    <property type="molecule type" value="Genomic_DNA"/>
</dbReference>
<organism evidence="1">
    <name type="scientific">feces metagenome</name>
    <dbReference type="NCBI Taxonomy" id="1861841"/>
    <lineage>
        <taxon>unclassified sequences</taxon>
        <taxon>metagenomes</taxon>
        <taxon>organismal metagenomes</taxon>
    </lineage>
</organism>
<name>A0A2I2K941_9ZZZZ</name>
<evidence type="ECO:0008006" key="2">
    <source>
        <dbReference type="Google" id="ProtNLM"/>
    </source>
</evidence>
<evidence type="ECO:0000313" key="1">
    <source>
        <dbReference type="EMBL" id="SJX74206.1"/>
    </source>
</evidence>
<accession>A0A2I2K941</accession>
<reference evidence="1" key="2">
    <citation type="submission" date="2017-12" db="EMBL/GenBank/DDBJ databases">
        <title>Two new gene clusters involved in the degradation of lignocelluloses from the fecal microbiota of Tunisian dromedary.</title>
        <authorList>
            <person name="Rihab A."/>
            <person name="Elisabeth L."/>
            <person name="Gabrielle P.-V."/>
            <person name="Sahar T."/>
            <person name="Monia M."/>
            <person name="Fatma E."/>
            <person name="Samir B."/>
        </authorList>
    </citation>
    <scope>NUCLEOTIDE SEQUENCE</scope>
</reference>
<proteinExistence type="predicted"/>
<protein>
    <recommendedName>
        <fullName evidence="2">Beta-galactosidase</fullName>
    </recommendedName>
</protein>
<reference evidence="1" key="1">
    <citation type="submission" date="2017-02" db="EMBL/GenBank/DDBJ databases">
        <authorList>
            <person name="Peterson S.W."/>
        </authorList>
    </citation>
    <scope>NUCLEOTIDE SEQUENCE</scope>
</reference>
<sequence length="624" mass="71439">MKKIYLLFLAICISFGAQAGHFKNFKSVVYVMVQDVNRVGTVEKWEEIWKDYSRNLKVDKVYLETFRDMVFVEDEAMKNAIRFFKSKGIEVSGGITYNYAGGNRQRWESFCYSNPEHLKIIKQVAETTAGYFDEFVLDDYYFTNCKCDLCIEAKGEKSWGDFRMDLLDQVARDYIVGPGHKINPDCKVVVKYPNWYDHFQGLGFDLERGPYTFDGVYTGTETRDPNGEQHLQAYESFGIMRYFENLRPGYNFGGWVDTGGAYYPDMFAEQLWFTLLAKAPEITLFNFSGMSRPFRDSPRSWDKYDPLLDIEEMKAESAERGIDKPTWGRVAEYSYEQVDKVLDKLGTPSGIKAYKPFHSLGEEFLHNYMGMAGFPIEIVPEFPEDVNLVLLTECAKYDPEIISKMKNHMKKGGDVVVTSGFYSAMQDKGIKDIFEMVATDRSADIDTVIVSGGYGYGRGPARTDVPIRIPIFTYYTNDSWEDITTLSYGNGWPLLQHSVYSNGNIFVWIIPDNFSHLYALPASALNRLRAVVSWDMDIYIEGPSQIALFTYDNDTFVVHSFHDAPVEINLVTKESKGVTDILSGENMPGTERRSERINGRKSYDANTVTVTIPPHSFRSFRINK</sequence>
<dbReference type="AlphaFoldDB" id="A0A2I2K941"/>